<gene>
    <name evidence="5" type="ORF">COU95_01690</name>
</gene>
<evidence type="ECO:0000256" key="2">
    <source>
        <dbReference type="PIRSR" id="PIRSR601310-3"/>
    </source>
</evidence>
<dbReference type="PROSITE" id="PS00892">
    <property type="entry name" value="HIT_1"/>
    <property type="match status" value="1"/>
</dbReference>
<feature type="active site" description="Tele-AMP-histidine intermediate" evidence="1">
    <location>
        <position position="100"/>
    </location>
</feature>
<name>A0A2M8L3S9_9BACT</name>
<evidence type="ECO:0000256" key="1">
    <source>
        <dbReference type="PIRSR" id="PIRSR601310-1"/>
    </source>
</evidence>
<evidence type="ECO:0000259" key="4">
    <source>
        <dbReference type="PROSITE" id="PS51084"/>
    </source>
</evidence>
<dbReference type="Gene3D" id="3.30.428.10">
    <property type="entry name" value="HIT-like"/>
    <property type="match status" value="1"/>
</dbReference>
<protein>
    <submittedName>
        <fullName evidence="5">Histidine triad nucleotide-binding protein</fullName>
    </submittedName>
</protein>
<dbReference type="Proteomes" id="UP000231474">
    <property type="component" value="Unassembled WGS sequence"/>
</dbReference>
<dbReference type="InterPro" id="IPR036265">
    <property type="entry name" value="HIT-like_sf"/>
</dbReference>
<evidence type="ECO:0000313" key="5">
    <source>
        <dbReference type="EMBL" id="PJE67581.1"/>
    </source>
</evidence>
<dbReference type="SUPFAM" id="SSF54197">
    <property type="entry name" value="HIT-like"/>
    <property type="match status" value="1"/>
</dbReference>
<dbReference type="PRINTS" id="PR00332">
    <property type="entry name" value="HISTRIAD"/>
</dbReference>
<dbReference type="Pfam" id="PF01230">
    <property type="entry name" value="HIT"/>
    <property type="match status" value="1"/>
</dbReference>
<dbReference type="CDD" id="cd01276">
    <property type="entry name" value="PKCI_related"/>
    <property type="match status" value="1"/>
</dbReference>
<dbReference type="InterPro" id="IPR019808">
    <property type="entry name" value="Histidine_triad_CS"/>
</dbReference>
<evidence type="ECO:0000256" key="3">
    <source>
        <dbReference type="PROSITE-ProRule" id="PRU00464"/>
    </source>
</evidence>
<sequence>MDDCIFCKIVNGEIPTKFIYQDENLVAFKDIKPIAPVHILIVPKKHISSLLEVSEEDRELLGEALLLAKKLAEQEKIADKGYRIGINVGKAGGQLVFHLHIHLIGGWKGGVR</sequence>
<dbReference type="PROSITE" id="PS51084">
    <property type="entry name" value="HIT_2"/>
    <property type="match status" value="1"/>
</dbReference>
<dbReference type="PANTHER" id="PTHR23089">
    <property type="entry name" value="HISTIDINE TRIAD HIT PROTEIN"/>
    <property type="match status" value="1"/>
</dbReference>
<accession>A0A2M8L3S9</accession>
<proteinExistence type="predicted"/>
<comment type="caution">
    <text evidence="5">The sequence shown here is derived from an EMBL/GenBank/DDBJ whole genome shotgun (WGS) entry which is preliminary data.</text>
</comment>
<dbReference type="GO" id="GO:0003824">
    <property type="term" value="F:catalytic activity"/>
    <property type="evidence" value="ECO:0007669"/>
    <property type="project" value="InterPro"/>
</dbReference>
<evidence type="ECO:0000313" key="6">
    <source>
        <dbReference type="Proteomes" id="UP000231474"/>
    </source>
</evidence>
<reference evidence="6" key="1">
    <citation type="submission" date="2017-09" db="EMBL/GenBank/DDBJ databases">
        <title>Depth-based differentiation of microbial function through sediment-hosted aquifers and enrichment of novel symbionts in the deep terrestrial subsurface.</title>
        <authorList>
            <person name="Probst A.J."/>
            <person name="Ladd B."/>
            <person name="Jarett J.K."/>
            <person name="Geller-Mcgrath D.E."/>
            <person name="Sieber C.M.K."/>
            <person name="Emerson J.B."/>
            <person name="Anantharaman K."/>
            <person name="Thomas B.C."/>
            <person name="Malmstrom R."/>
            <person name="Stieglmeier M."/>
            <person name="Klingl A."/>
            <person name="Woyke T."/>
            <person name="Ryan C.M."/>
            <person name="Banfield J.F."/>
        </authorList>
    </citation>
    <scope>NUCLEOTIDE SEQUENCE [LARGE SCALE GENOMIC DNA]</scope>
</reference>
<feature type="short sequence motif" description="Histidine triad motif" evidence="2 3">
    <location>
        <begin position="98"/>
        <end position="102"/>
    </location>
</feature>
<dbReference type="InterPro" id="IPR001310">
    <property type="entry name" value="Histidine_triad_HIT"/>
</dbReference>
<dbReference type="InterPro" id="IPR011146">
    <property type="entry name" value="HIT-like"/>
</dbReference>
<feature type="domain" description="HIT" evidence="4">
    <location>
        <begin position="5"/>
        <end position="112"/>
    </location>
</feature>
<dbReference type="EMBL" id="PFEK01000031">
    <property type="protein sequence ID" value="PJE67581.1"/>
    <property type="molecule type" value="Genomic_DNA"/>
</dbReference>
<dbReference type="AlphaFoldDB" id="A0A2M8L3S9"/>
<organism evidence="5 6">
    <name type="scientific">Candidatus Shapirobacteria bacterium CG10_big_fil_rev_8_21_14_0_10_40_9</name>
    <dbReference type="NCBI Taxonomy" id="1974888"/>
    <lineage>
        <taxon>Bacteria</taxon>
        <taxon>Candidatus Shapironibacteriota</taxon>
    </lineage>
</organism>